<dbReference type="PATRIC" id="fig|1299334.3.peg.2094"/>
<keyword evidence="10" id="KW-0456">Lyase</keyword>
<keyword evidence="6" id="KW-0288">FMN</keyword>
<name>X8DCV6_MYCXE</name>
<keyword evidence="5" id="KW-0285">Flavoprotein</keyword>
<dbReference type="InterPro" id="IPR000453">
    <property type="entry name" value="Chorismate_synth"/>
</dbReference>
<evidence type="ECO:0000256" key="10">
    <source>
        <dbReference type="ARBA" id="ARBA00023239"/>
    </source>
</evidence>
<accession>X8DCV6</accession>
<dbReference type="SUPFAM" id="SSF103263">
    <property type="entry name" value="Chorismate synthase, AroC"/>
    <property type="match status" value="1"/>
</dbReference>
<evidence type="ECO:0000256" key="1">
    <source>
        <dbReference type="ARBA" id="ARBA00005044"/>
    </source>
</evidence>
<keyword evidence="4" id="KW-0028">Amino-acid biosynthesis</keyword>
<evidence type="ECO:0000256" key="8">
    <source>
        <dbReference type="ARBA" id="ARBA00022857"/>
    </source>
</evidence>
<dbReference type="AlphaFoldDB" id="X8DCV6"/>
<proteinExistence type="inferred from homology"/>
<keyword evidence="8" id="KW-0521">NADP</keyword>
<dbReference type="GO" id="GO:0008652">
    <property type="term" value="P:amino acid biosynthetic process"/>
    <property type="evidence" value="ECO:0007669"/>
    <property type="project" value="UniProtKB-KW"/>
</dbReference>
<dbReference type="InterPro" id="IPR035904">
    <property type="entry name" value="Chorismate_synth_AroC_sf"/>
</dbReference>
<dbReference type="GO" id="GO:0004107">
    <property type="term" value="F:chorismate synthase activity"/>
    <property type="evidence" value="ECO:0007669"/>
    <property type="project" value="UniProtKB-EC"/>
</dbReference>
<keyword evidence="9" id="KW-0057">Aromatic amino acid biosynthesis</keyword>
<keyword evidence="7" id="KW-0274">FAD</keyword>
<dbReference type="EC" id="4.2.3.5" evidence="3"/>
<dbReference type="Gene3D" id="3.60.150.10">
    <property type="entry name" value="Chorismate synthase AroC"/>
    <property type="match status" value="1"/>
</dbReference>
<organism evidence="11">
    <name type="scientific">Mycobacterium xenopi 4042</name>
    <dbReference type="NCBI Taxonomy" id="1299334"/>
    <lineage>
        <taxon>Bacteria</taxon>
        <taxon>Bacillati</taxon>
        <taxon>Actinomycetota</taxon>
        <taxon>Actinomycetes</taxon>
        <taxon>Mycobacteriales</taxon>
        <taxon>Mycobacteriaceae</taxon>
        <taxon>Mycobacterium</taxon>
    </lineage>
</organism>
<dbReference type="GO" id="GO:0009073">
    <property type="term" value="P:aromatic amino acid family biosynthetic process"/>
    <property type="evidence" value="ECO:0007669"/>
    <property type="project" value="UniProtKB-KW"/>
</dbReference>
<protein>
    <recommendedName>
        <fullName evidence="3">chorismate synthase</fullName>
        <ecNumber evidence="3">4.2.3.5</ecNumber>
    </recommendedName>
</protein>
<evidence type="ECO:0000313" key="11">
    <source>
        <dbReference type="EMBL" id="EUA65891.1"/>
    </source>
</evidence>
<evidence type="ECO:0000256" key="4">
    <source>
        <dbReference type="ARBA" id="ARBA00022605"/>
    </source>
</evidence>
<evidence type="ECO:0000256" key="7">
    <source>
        <dbReference type="ARBA" id="ARBA00022827"/>
    </source>
</evidence>
<comment type="caution">
    <text evidence="11">The sequence shown here is derived from an EMBL/GenBank/DDBJ whole genome shotgun (WGS) entry which is preliminary data.</text>
</comment>
<dbReference type="Pfam" id="PF01264">
    <property type="entry name" value="Chorismate_synt"/>
    <property type="match status" value="1"/>
</dbReference>
<reference evidence="11" key="1">
    <citation type="submission" date="2014-01" db="EMBL/GenBank/DDBJ databases">
        <authorList>
            <person name="Brown-Elliot B."/>
            <person name="Wallace R."/>
            <person name="Lenaerts A."/>
            <person name="Ordway D."/>
            <person name="DeGroote M.A."/>
            <person name="Parker T."/>
            <person name="Sizemore C."/>
            <person name="Tallon L.J."/>
            <person name="Sadzewicz L.K."/>
            <person name="Sengamalay N."/>
            <person name="Fraser C.M."/>
            <person name="Hine E."/>
            <person name="Shefchek K.A."/>
            <person name="Das S.P."/>
            <person name="Tettelin H."/>
        </authorList>
    </citation>
    <scope>NUCLEOTIDE SEQUENCE [LARGE SCALE GENOMIC DNA]</scope>
    <source>
        <strain evidence="11">4042</strain>
    </source>
</reference>
<gene>
    <name evidence="11" type="ORF">I553_10191</name>
</gene>
<sequence>MVEAVALGLPVGIGSFTSGENRLDSQLAGAVMGIQAIKGGRSATGSRPRAVAAAKRTTRCIRPRRVARSTNRAAAWRAA</sequence>
<comment type="pathway">
    <text evidence="1">Metabolic intermediate biosynthesis; chorismate biosynthesis; chorismate from D-erythrose 4-phosphate and phosphoenolpyruvate: step 7/7.</text>
</comment>
<evidence type="ECO:0000256" key="6">
    <source>
        <dbReference type="ARBA" id="ARBA00022643"/>
    </source>
</evidence>
<evidence type="ECO:0000256" key="3">
    <source>
        <dbReference type="ARBA" id="ARBA00013036"/>
    </source>
</evidence>
<dbReference type="EMBL" id="JAOB01000024">
    <property type="protein sequence ID" value="EUA65891.1"/>
    <property type="molecule type" value="Genomic_DNA"/>
</dbReference>
<evidence type="ECO:0000256" key="5">
    <source>
        <dbReference type="ARBA" id="ARBA00022630"/>
    </source>
</evidence>
<evidence type="ECO:0000256" key="2">
    <source>
        <dbReference type="ARBA" id="ARBA00008014"/>
    </source>
</evidence>
<comment type="similarity">
    <text evidence="2">Belongs to the chorismate synthase family.</text>
</comment>
<evidence type="ECO:0000256" key="9">
    <source>
        <dbReference type="ARBA" id="ARBA00023141"/>
    </source>
</evidence>